<evidence type="ECO:0000313" key="2">
    <source>
        <dbReference type="EMBL" id="GKV24186.1"/>
    </source>
</evidence>
<comment type="caution">
    <text evidence="2">The sequence shown here is derived from an EMBL/GenBank/DDBJ whole genome shotgun (WGS) entry which is preliminary data.</text>
</comment>
<name>A0AAV5KHU2_9ROSI</name>
<feature type="compositionally biased region" description="Basic residues" evidence="1">
    <location>
        <begin position="34"/>
        <end position="45"/>
    </location>
</feature>
<evidence type="ECO:0000256" key="1">
    <source>
        <dbReference type="SAM" id="MobiDB-lite"/>
    </source>
</evidence>
<accession>A0AAV5KHU2</accession>
<dbReference type="AlphaFoldDB" id="A0AAV5KHU2"/>
<feature type="compositionally biased region" description="Polar residues" evidence="1">
    <location>
        <begin position="85"/>
        <end position="103"/>
    </location>
</feature>
<protein>
    <submittedName>
        <fullName evidence="2">Uncharacterized protein</fullName>
    </submittedName>
</protein>
<sequence length="171" mass="18083">MRTPCRLQPALHPSLTPESASSPLCTAPSSSAPSHHRPPSARTRLHLPCTEPRPLALLPAPFCYRARPCFLHLLCTESASVSSSALRQPSSAPDPLSSAQPTAGNDVPLHASITGNHTPSALSLRAIIHSSTPCSAPRPPAPSLHPCCCASCTLRPITRPCFLHATAMQKR</sequence>
<proteinExistence type="predicted"/>
<feature type="region of interest" description="Disordered" evidence="1">
    <location>
        <begin position="85"/>
        <end position="115"/>
    </location>
</feature>
<reference evidence="2 3" key="1">
    <citation type="journal article" date="2021" name="Commun. Biol.">
        <title>The genome of Shorea leprosula (Dipterocarpaceae) highlights the ecological relevance of drought in aseasonal tropical rainforests.</title>
        <authorList>
            <person name="Ng K.K.S."/>
            <person name="Kobayashi M.J."/>
            <person name="Fawcett J.A."/>
            <person name="Hatakeyama M."/>
            <person name="Paape T."/>
            <person name="Ng C.H."/>
            <person name="Ang C.C."/>
            <person name="Tnah L.H."/>
            <person name="Lee C.T."/>
            <person name="Nishiyama T."/>
            <person name="Sese J."/>
            <person name="O'Brien M.J."/>
            <person name="Copetti D."/>
            <person name="Mohd Noor M.I."/>
            <person name="Ong R.C."/>
            <person name="Putra M."/>
            <person name="Sireger I.Z."/>
            <person name="Indrioko S."/>
            <person name="Kosugi Y."/>
            <person name="Izuno A."/>
            <person name="Isagi Y."/>
            <person name="Lee S.L."/>
            <person name="Shimizu K.K."/>
        </authorList>
    </citation>
    <scope>NUCLEOTIDE SEQUENCE [LARGE SCALE GENOMIC DNA]</scope>
    <source>
        <strain evidence="2">214</strain>
    </source>
</reference>
<organism evidence="2 3">
    <name type="scientific">Rubroshorea leprosula</name>
    <dbReference type="NCBI Taxonomy" id="152421"/>
    <lineage>
        <taxon>Eukaryota</taxon>
        <taxon>Viridiplantae</taxon>
        <taxon>Streptophyta</taxon>
        <taxon>Embryophyta</taxon>
        <taxon>Tracheophyta</taxon>
        <taxon>Spermatophyta</taxon>
        <taxon>Magnoliopsida</taxon>
        <taxon>eudicotyledons</taxon>
        <taxon>Gunneridae</taxon>
        <taxon>Pentapetalae</taxon>
        <taxon>rosids</taxon>
        <taxon>malvids</taxon>
        <taxon>Malvales</taxon>
        <taxon>Dipterocarpaceae</taxon>
        <taxon>Rubroshorea</taxon>
    </lineage>
</organism>
<gene>
    <name evidence="2" type="ORF">SLEP1_g33826</name>
</gene>
<evidence type="ECO:0000313" key="3">
    <source>
        <dbReference type="Proteomes" id="UP001054252"/>
    </source>
</evidence>
<dbReference type="EMBL" id="BPVZ01000065">
    <property type="protein sequence ID" value="GKV24186.1"/>
    <property type="molecule type" value="Genomic_DNA"/>
</dbReference>
<feature type="region of interest" description="Disordered" evidence="1">
    <location>
        <begin position="1"/>
        <end position="46"/>
    </location>
</feature>
<dbReference type="Proteomes" id="UP001054252">
    <property type="component" value="Unassembled WGS sequence"/>
</dbReference>
<keyword evidence="3" id="KW-1185">Reference proteome</keyword>